<dbReference type="InterPro" id="IPR001478">
    <property type="entry name" value="PDZ"/>
</dbReference>
<evidence type="ECO:0000313" key="6">
    <source>
        <dbReference type="EMBL" id="CAL1533194.1"/>
    </source>
</evidence>
<keyword evidence="7" id="KW-1185">Reference proteome</keyword>
<comment type="subcellular location">
    <subcellularLocation>
        <location evidence="1">Cytoplasm</location>
        <location evidence="1">Cytoskeleton</location>
    </subcellularLocation>
</comment>
<name>A0AAV2HIE3_LYMST</name>
<dbReference type="EMBL" id="CAXITT010000137">
    <property type="protein sequence ID" value="CAL1533194.1"/>
    <property type="molecule type" value="Genomic_DNA"/>
</dbReference>
<dbReference type="GO" id="GO:0016010">
    <property type="term" value="C:dystrophin-associated glycoprotein complex"/>
    <property type="evidence" value="ECO:0007669"/>
    <property type="project" value="TreeGrafter"/>
</dbReference>
<keyword evidence="4" id="KW-0206">Cytoskeleton</keyword>
<evidence type="ECO:0000256" key="1">
    <source>
        <dbReference type="ARBA" id="ARBA00004245"/>
    </source>
</evidence>
<dbReference type="PROSITE" id="PS50106">
    <property type="entry name" value="PDZ"/>
    <property type="match status" value="1"/>
</dbReference>
<dbReference type="CDD" id="cd06801">
    <property type="entry name" value="PDZ_syntrophin-like"/>
    <property type="match status" value="1"/>
</dbReference>
<evidence type="ECO:0000256" key="2">
    <source>
        <dbReference type="ARBA" id="ARBA00010798"/>
    </source>
</evidence>
<dbReference type="GO" id="GO:0005856">
    <property type="term" value="C:cytoskeleton"/>
    <property type="evidence" value="ECO:0007669"/>
    <property type="project" value="UniProtKB-SubCell"/>
</dbReference>
<dbReference type="InterPro" id="IPR036034">
    <property type="entry name" value="PDZ_sf"/>
</dbReference>
<accession>A0AAV2HIE3</accession>
<dbReference type="AlphaFoldDB" id="A0AAV2HIE3"/>
<dbReference type="Pfam" id="PF23012">
    <property type="entry name" value="Syntrophin_4th"/>
    <property type="match status" value="1"/>
</dbReference>
<dbReference type="PANTHER" id="PTHR10554:SF1">
    <property type="entry name" value="FI16515P1"/>
    <property type="match status" value="1"/>
</dbReference>
<proteinExistence type="inferred from homology"/>
<dbReference type="PANTHER" id="PTHR10554">
    <property type="entry name" value="SYNTROPHIN"/>
    <property type="match status" value="1"/>
</dbReference>
<comment type="caution">
    <text evidence="6">The sequence shown here is derived from an EMBL/GenBank/DDBJ whole genome shotgun (WGS) entry which is preliminary data.</text>
</comment>
<gene>
    <name evidence="6" type="ORF">GSLYS_00007212001</name>
</gene>
<dbReference type="SUPFAM" id="SSF50156">
    <property type="entry name" value="PDZ domain-like"/>
    <property type="match status" value="1"/>
</dbReference>
<protein>
    <recommendedName>
        <fullName evidence="5">PDZ domain-containing protein</fullName>
    </recommendedName>
</protein>
<evidence type="ECO:0000256" key="3">
    <source>
        <dbReference type="ARBA" id="ARBA00022490"/>
    </source>
</evidence>
<dbReference type="GO" id="GO:0005198">
    <property type="term" value="F:structural molecule activity"/>
    <property type="evidence" value="ECO:0007669"/>
    <property type="project" value="InterPro"/>
</dbReference>
<dbReference type="Gene3D" id="2.30.42.10">
    <property type="match status" value="1"/>
</dbReference>
<keyword evidence="3" id="KW-0963">Cytoplasm</keyword>
<dbReference type="InterPro" id="IPR015482">
    <property type="entry name" value="Syntrophin"/>
</dbReference>
<sequence length="482" mass="54714">MFVFSQPAVVEASLKDAENKTIPIRLMLYPDALLIQKQEWISVQLDEEDEVFLNMVREVEIVREPGAGFGLCVKGGAEHRLPVLISRLVKNEAAERCGQLLVGDAILRVNGVNVESCTHDEVVSLLKEVKEDTVSLSVRHFRPASYFLNKGKWSLLLICNILSPTLKENVQLASLPRLEKEWLTAVTIPLLYARISRYVTGTDNSRDDSFDIVGVDGSKSGPIYFSDKSTTVTWLQQITVKTQGLLTQMIQMTNQLMTKEDHIQLMCWTYEKLPAEQQWCAWKEKFLALKAADIYLFDVPPMHSSDWSKCGMKYKVYECMLKLLKDNELLDSRQHCCSILTGSKEVICLSLDSRAELLVLEKSWYRTSNLAVQRLQSKTFGCSWQEHLSGLILDLDQGFSLYDHQTKSILWSYRFAQLKSSSDDGLSKLTLNFINDTTKQLETQASLELVIECSDLQTLIYCIHSFLSAKLSTVDPTFLGNH</sequence>
<dbReference type="Proteomes" id="UP001497497">
    <property type="component" value="Unassembled WGS sequence"/>
</dbReference>
<organism evidence="6 7">
    <name type="scientific">Lymnaea stagnalis</name>
    <name type="common">Great pond snail</name>
    <name type="synonym">Helix stagnalis</name>
    <dbReference type="NCBI Taxonomy" id="6523"/>
    <lineage>
        <taxon>Eukaryota</taxon>
        <taxon>Metazoa</taxon>
        <taxon>Spiralia</taxon>
        <taxon>Lophotrochozoa</taxon>
        <taxon>Mollusca</taxon>
        <taxon>Gastropoda</taxon>
        <taxon>Heterobranchia</taxon>
        <taxon>Euthyneura</taxon>
        <taxon>Panpulmonata</taxon>
        <taxon>Hygrophila</taxon>
        <taxon>Lymnaeoidea</taxon>
        <taxon>Lymnaeidae</taxon>
        <taxon>Lymnaea</taxon>
    </lineage>
</organism>
<comment type="similarity">
    <text evidence="2">Belongs to the syntrophin family.</text>
</comment>
<dbReference type="SMART" id="SM00228">
    <property type="entry name" value="PDZ"/>
    <property type="match status" value="1"/>
</dbReference>
<evidence type="ECO:0000313" key="7">
    <source>
        <dbReference type="Proteomes" id="UP001497497"/>
    </source>
</evidence>
<dbReference type="InterPro" id="IPR055108">
    <property type="entry name" value="Syntrophin_4th"/>
</dbReference>
<dbReference type="Pfam" id="PF00595">
    <property type="entry name" value="PDZ"/>
    <property type="match status" value="1"/>
</dbReference>
<evidence type="ECO:0000259" key="5">
    <source>
        <dbReference type="PROSITE" id="PS50106"/>
    </source>
</evidence>
<evidence type="ECO:0000256" key="4">
    <source>
        <dbReference type="ARBA" id="ARBA00023212"/>
    </source>
</evidence>
<reference evidence="6 7" key="1">
    <citation type="submission" date="2024-04" db="EMBL/GenBank/DDBJ databases">
        <authorList>
            <consortium name="Genoscope - CEA"/>
            <person name="William W."/>
        </authorList>
    </citation>
    <scope>NUCLEOTIDE SEQUENCE [LARGE SCALE GENOMIC DNA]</scope>
</reference>
<feature type="domain" description="PDZ" evidence="5">
    <location>
        <begin position="58"/>
        <end position="128"/>
    </location>
</feature>
<dbReference type="SUPFAM" id="SSF50729">
    <property type="entry name" value="PH domain-like"/>
    <property type="match status" value="1"/>
</dbReference>